<keyword evidence="1" id="KW-0472">Membrane</keyword>
<organism evidence="2 3">
    <name type="scientific">Artemisia annua</name>
    <name type="common">Sweet wormwood</name>
    <dbReference type="NCBI Taxonomy" id="35608"/>
    <lineage>
        <taxon>Eukaryota</taxon>
        <taxon>Viridiplantae</taxon>
        <taxon>Streptophyta</taxon>
        <taxon>Embryophyta</taxon>
        <taxon>Tracheophyta</taxon>
        <taxon>Spermatophyta</taxon>
        <taxon>Magnoliopsida</taxon>
        <taxon>eudicotyledons</taxon>
        <taxon>Gunneridae</taxon>
        <taxon>Pentapetalae</taxon>
        <taxon>asterids</taxon>
        <taxon>campanulids</taxon>
        <taxon>Asterales</taxon>
        <taxon>Asteraceae</taxon>
        <taxon>Asteroideae</taxon>
        <taxon>Anthemideae</taxon>
        <taxon>Artemisiinae</taxon>
        <taxon>Artemisia</taxon>
    </lineage>
</organism>
<proteinExistence type="predicted"/>
<accession>A0A2U1NJ48</accession>
<evidence type="ECO:0000256" key="1">
    <source>
        <dbReference type="SAM" id="Phobius"/>
    </source>
</evidence>
<keyword evidence="2" id="KW-0496">Mitochondrion</keyword>
<keyword evidence="1" id="KW-0812">Transmembrane</keyword>
<name>A0A2U1NJ48_ARTAN</name>
<reference evidence="2 3" key="1">
    <citation type="journal article" date="2018" name="Mol. Plant">
        <title>The genome of Artemisia annua provides insight into the evolution of Asteraceae family and artemisinin biosynthesis.</title>
        <authorList>
            <person name="Shen Q."/>
            <person name="Zhang L."/>
            <person name="Liao Z."/>
            <person name="Wang S."/>
            <person name="Yan T."/>
            <person name="Shi P."/>
            <person name="Liu M."/>
            <person name="Fu X."/>
            <person name="Pan Q."/>
            <person name="Wang Y."/>
            <person name="Lv Z."/>
            <person name="Lu X."/>
            <person name="Zhang F."/>
            <person name="Jiang W."/>
            <person name="Ma Y."/>
            <person name="Chen M."/>
            <person name="Hao X."/>
            <person name="Li L."/>
            <person name="Tang Y."/>
            <person name="Lv G."/>
            <person name="Zhou Y."/>
            <person name="Sun X."/>
            <person name="Brodelius P.E."/>
            <person name="Rose J.K.C."/>
            <person name="Tang K."/>
        </authorList>
    </citation>
    <scope>NUCLEOTIDE SEQUENCE [LARGE SCALE GENOMIC DNA]</scope>
    <source>
        <strain evidence="3">cv. Huhao1</strain>
        <tissue evidence="2">Leaf</tissue>
    </source>
</reference>
<geneLocation type="mitochondrion" evidence="2"/>
<dbReference type="Proteomes" id="UP000245207">
    <property type="component" value="Unassembled WGS sequence"/>
</dbReference>
<gene>
    <name evidence="2" type="ORF">CTI12_AA260450</name>
</gene>
<evidence type="ECO:0000313" key="3">
    <source>
        <dbReference type="Proteomes" id="UP000245207"/>
    </source>
</evidence>
<dbReference type="AlphaFoldDB" id="A0A2U1NJ48"/>
<sequence length="123" mass="13899">MSDTILNYTVQLLSGLALPTALLIIASWRVAQLRNLTIHNYKEKVDESVANTIKEELSERVVTPLFTDNNVVLPPGKNAYDVIDAALLPWDNVQLLAAMYHELCWRGVESQTYLLLLETLNFL</sequence>
<dbReference type="OrthoDB" id="10523725at2759"/>
<evidence type="ECO:0000313" key="2">
    <source>
        <dbReference type="EMBL" id="PWA73525.1"/>
    </source>
</evidence>
<feature type="transmembrane region" description="Helical" evidence="1">
    <location>
        <begin position="12"/>
        <end position="31"/>
    </location>
</feature>
<keyword evidence="1" id="KW-1133">Transmembrane helix</keyword>
<keyword evidence="3" id="KW-1185">Reference proteome</keyword>
<dbReference type="EMBL" id="PKPP01002728">
    <property type="protein sequence ID" value="PWA73525.1"/>
    <property type="molecule type" value="Genomic_DNA"/>
</dbReference>
<protein>
    <submittedName>
        <fullName evidence="2">Uncharacterized protein</fullName>
    </submittedName>
</protein>
<comment type="caution">
    <text evidence="2">The sequence shown here is derived from an EMBL/GenBank/DDBJ whole genome shotgun (WGS) entry which is preliminary data.</text>
</comment>